<evidence type="ECO:0000256" key="1">
    <source>
        <dbReference type="SAM" id="MobiDB-lite"/>
    </source>
</evidence>
<protein>
    <submittedName>
        <fullName evidence="2">Uncharacterized protein</fullName>
    </submittedName>
</protein>
<dbReference type="GeneID" id="85495013"/>
<dbReference type="KEGG" id="ccac:CcaHIS019_0312130"/>
<feature type="region of interest" description="Disordered" evidence="1">
    <location>
        <begin position="990"/>
        <end position="1085"/>
    </location>
</feature>
<organism evidence="2 3">
    <name type="scientific">Cutaneotrichosporon cavernicola</name>
    <dbReference type="NCBI Taxonomy" id="279322"/>
    <lineage>
        <taxon>Eukaryota</taxon>
        <taxon>Fungi</taxon>
        <taxon>Dikarya</taxon>
        <taxon>Basidiomycota</taxon>
        <taxon>Agaricomycotina</taxon>
        <taxon>Tremellomycetes</taxon>
        <taxon>Trichosporonales</taxon>
        <taxon>Trichosporonaceae</taxon>
        <taxon>Cutaneotrichosporon</taxon>
    </lineage>
</organism>
<reference evidence="2" key="1">
    <citation type="journal article" date="2023" name="BMC Genomics">
        <title>Chromosome-level genome assemblies of Cutaneotrichosporon spp. (Trichosporonales, Basidiomycota) reveal imbalanced evolution between nucleotide sequences and chromosome synteny.</title>
        <authorList>
            <person name="Kobayashi Y."/>
            <person name="Kayamori A."/>
            <person name="Aoki K."/>
            <person name="Shiwa Y."/>
            <person name="Matsutani M."/>
            <person name="Fujita N."/>
            <person name="Sugita T."/>
            <person name="Iwasaki W."/>
            <person name="Tanaka N."/>
            <person name="Takashima M."/>
        </authorList>
    </citation>
    <scope>NUCLEOTIDE SEQUENCE</scope>
    <source>
        <strain evidence="2">HIS019</strain>
    </source>
</reference>
<feature type="region of interest" description="Disordered" evidence="1">
    <location>
        <begin position="24"/>
        <end position="63"/>
    </location>
</feature>
<keyword evidence="3" id="KW-1185">Reference proteome</keyword>
<name>A0AA48QVB3_9TREE</name>
<evidence type="ECO:0000313" key="3">
    <source>
        <dbReference type="Proteomes" id="UP001233271"/>
    </source>
</evidence>
<evidence type="ECO:0000313" key="2">
    <source>
        <dbReference type="EMBL" id="BEI91143.1"/>
    </source>
</evidence>
<proteinExistence type="predicted"/>
<gene>
    <name evidence="2" type="ORF">CcaverHIS019_0312130</name>
</gene>
<dbReference type="EMBL" id="AP028214">
    <property type="protein sequence ID" value="BEI91143.1"/>
    <property type="molecule type" value="Genomic_DNA"/>
</dbReference>
<dbReference type="RefSeq" id="XP_060456408.1">
    <property type="nucleotide sequence ID" value="XM_060599745.1"/>
</dbReference>
<accession>A0AA48QVB3</accession>
<dbReference type="AlphaFoldDB" id="A0AA48QVB3"/>
<feature type="compositionally biased region" description="Low complexity" evidence="1">
    <location>
        <begin position="1014"/>
        <end position="1025"/>
    </location>
</feature>
<feature type="compositionally biased region" description="Basic and acidic residues" evidence="1">
    <location>
        <begin position="1028"/>
        <end position="1075"/>
    </location>
</feature>
<dbReference type="Proteomes" id="UP001233271">
    <property type="component" value="Chromosome 3"/>
</dbReference>
<sequence length="1085" mass="122454">MIARSSWRITVPRLQPVGRAVHRARYSKTAATPGPDPDEPPRAAAREPYGQEYGAGPSRLPYEPPISLAARQEPAVASDAATTARLSRTTSRQLRKALNSISDAGRKALRGPMERSTANVLLTRAGIKVEALSRLELHSLLHDLIRLEATSLAVWVCVDVLEKLNPSSIPRKVFAPSTLVALGKLGDGQEILLPPYFQHPPGRIEQPPIEEQQPRQKSEYLTSLLNLLELLQRVRHRRPQELYRLAMVQCLNELRPDEAAKIYVSLVEEWIVEGRIAEGADPSDFYAGGGPPREPPKTDSPLLAMWFRGVRTWCLPGEALSPHDRLDLWHPHHHSLHERLRGFPMPIPTSPPSLVPNPSMHLLAIIINNLELDPRKLSPSDYASSVRALAMLANTVLSRTLPVPAVPSILKAFSDSHMEPRVYPESLTEVPERGGWAYTANTQVHVALVSLMFSPPNYARAAEIQRRFTPEQNIPHEVGAARYMLRPLGWKSCLVLIKYAAETLHQPRLLGRLFDYMKATFTQWDTPALNILFRGSTQTRDNALATAVEEKMFASSLLSAVKTETDDQVKKKMTEEEHEQHQLHGLIFPPGTQYLNPRNVPRQVFNHDSEIEALLNGIDMDTVRADSHSLVALAKHLTVTGQFDRLVLLVYTVLPYLAVSQATPIEHVRRLAELTGAEISNRGRLLPTRLPPELFAVLTAAMAKSGYTGLGQRLFSLARSFEKQDETAAREKLFAEPKARAGKRHAWEPPQTEGPEQTATTRINPAAFYFISIHMYTSLIQIYGNESRPRPNAIDNMPRGWKPVGGHRFMTRQEAGHSMAWETYLEAMKRWRMSRDLYDRTLRQHEAGLEVELPFTDRDLADRTPDGRFFTAIIRVFKNRWGLQTNDPLDRLSRDKVYLLLRDMHDCGVPIPPGLATKLATGVVQGPYYPDVNRTKTLLRKRTYARGVIQIQRKFGFRDRTPEAYTKPPEVQPEPVRKYVDVNEGFAELNRRRIDQLSPGEPEDEEASEPSKVQPQADAPASPADTELVSREENEENRKSVDGEENEKNRKSVDREENEKNRKSVDREQHEENENRAAFSSLGVQ</sequence>
<feature type="region of interest" description="Disordered" evidence="1">
    <location>
        <begin position="739"/>
        <end position="758"/>
    </location>
</feature>